<proteinExistence type="predicted"/>
<reference evidence="3" key="1">
    <citation type="submission" date="2017-04" db="EMBL/GenBank/DDBJ databases">
        <authorList>
            <person name="Varghese N."/>
            <person name="Submissions S."/>
        </authorList>
    </citation>
    <scope>NUCLEOTIDE SEQUENCE [LARGE SCALE GENOMIC DNA]</scope>
    <source>
        <strain evidence="3">VKM Ac-2510</strain>
    </source>
</reference>
<gene>
    <name evidence="2" type="ORF">SAMN06296010_1094</name>
</gene>
<evidence type="ECO:0000313" key="3">
    <source>
        <dbReference type="Proteomes" id="UP000193244"/>
    </source>
</evidence>
<dbReference type="EMBL" id="FXAY01000002">
    <property type="protein sequence ID" value="SMG23455.1"/>
    <property type="molecule type" value="Genomic_DNA"/>
</dbReference>
<evidence type="ECO:0000313" key="2">
    <source>
        <dbReference type="EMBL" id="SMG23455.1"/>
    </source>
</evidence>
<dbReference type="Proteomes" id="UP000193244">
    <property type="component" value="Unassembled WGS sequence"/>
</dbReference>
<protein>
    <submittedName>
        <fullName evidence="2">Uncharacterized protein</fullName>
    </submittedName>
</protein>
<keyword evidence="1" id="KW-1133">Transmembrane helix</keyword>
<sequence>MTNLLPESTEEVNLLIAFVSATPQLLTIVVFAPLVYVVVFGKSNKPAKRIEKFIKSWNRTPKA</sequence>
<dbReference type="STRING" id="150121.SAMN06296010_1094"/>
<evidence type="ECO:0000256" key="1">
    <source>
        <dbReference type="SAM" id="Phobius"/>
    </source>
</evidence>
<feature type="transmembrane region" description="Helical" evidence="1">
    <location>
        <begin position="12"/>
        <end position="39"/>
    </location>
</feature>
<name>A0A1X7J6Y9_9MICO</name>
<keyword evidence="1" id="KW-0812">Transmembrane</keyword>
<keyword evidence="3" id="KW-1185">Reference proteome</keyword>
<organism evidence="2 3">
    <name type="scientific">Agreia pratensis</name>
    <dbReference type="NCBI Taxonomy" id="150121"/>
    <lineage>
        <taxon>Bacteria</taxon>
        <taxon>Bacillati</taxon>
        <taxon>Actinomycetota</taxon>
        <taxon>Actinomycetes</taxon>
        <taxon>Micrococcales</taxon>
        <taxon>Microbacteriaceae</taxon>
        <taxon>Agreia</taxon>
    </lineage>
</organism>
<accession>A0A1X7J6Y9</accession>
<keyword evidence="1" id="KW-0472">Membrane</keyword>
<dbReference type="RefSeq" id="WP_055944818.1">
    <property type="nucleotide sequence ID" value="NZ_FXAY01000002.1"/>
</dbReference>
<dbReference type="AlphaFoldDB" id="A0A1X7J6Y9"/>